<evidence type="ECO:0000313" key="4">
    <source>
        <dbReference type="EMBL" id="MBW4769781.1"/>
    </source>
</evidence>
<accession>A0ABS6YDX7</accession>
<evidence type="ECO:0000313" key="5">
    <source>
        <dbReference type="Proteomes" id="UP000788426"/>
    </source>
</evidence>
<keyword evidence="5" id="KW-1185">Reference proteome</keyword>
<comment type="caution">
    <text evidence="4">The sequence shown here is derived from an EMBL/GenBank/DDBJ whole genome shotgun (WGS) entry which is preliminary data.</text>
</comment>
<dbReference type="PANTHER" id="PTHR42953">
    <property type="entry name" value="HIGH-AFFINITY ZINC UPTAKE SYSTEM PROTEIN ZNUA-RELATED"/>
    <property type="match status" value="1"/>
</dbReference>
<reference evidence="4 5" key="1">
    <citation type="submission" date="2021-07" db="EMBL/GenBank/DDBJ databases">
        <title>Genomic diversity and antimicrobial resistance of Prevotella spp. isolated from chronic lung disease airways.</title>
        <authorList>
            <person name="Webb K.A."/>
            <person name="Olagoke O.S."/>
            <person name="Baird T."/>
            <person name="Neill J."/>
            <person name="Pham A."/>
            <person name="Wells T.J."/>
            <person name="Ramsay K.A."/>
            <person name="Bell S.C."/>
            <person name="Sarovich D.S."/>
            <person name="Price E.P."/>
        </authorList>
    </citation>
    <scope>NUCLEOTIDE SEQUENCE [LARGE SCALE GENOMIC DNA]</scope>
    <source>
        <strain evidence="4 5">SCHI0011.S.12</strain>
    </source>
</reference>
<dbReference type="Pfam" id="PF01297">
    <property type="entry name" value="ZnuA"/>
    <property type="match status" value="1"/>
</dbReference>
<keyword evidence="3" id="KW-0732">Signal</keyword>
<evidence type="ECO:0000256" key="1">
    <source>
        <dbReference type="ARBA" id="ARBA00011028"/>
    </source>
</evidence>
<dbReference type="Proteomes" id="UP000788426">
    <property type="component" value="Unassembled WGS sequence"/>
</dbReference>
<keyword evidence="2" id="KW-0813">Transport</keyword>
<sequence length="264" mass="30079">MAFSACKQNKTQDSSLVFVTIEPLKYFANEIGGDKFKVETMVPKGGNPETYEPTAKQMMRLSQCPIFIKVGNIGFERTWNERLHQSAPNTMFIDSSEGISPIESSEHVDDPHTWMSCDNAIVIARHICNAFKQQKPADSTYFNQNLNRFIAKVNLTDQAIKGMLYKSNTKAFLIYHPTLTYFAHNYQLIQIPVEEEGREPSAAQLKQTIVFAKKNNTKIMFVQKEFANRNTQVVAEGAGVKQVDINPLSYQWHEEMMKIAKTLQ</sequence>
<dbReference type="EMBL" id="JAHXCT010000006">
    <property type="protein sequence ID" value="MBW4769781.1"/>
    <property type="molecule type" value="Genomic_DNA"/>
</dbReference>
<proteinExistence type="inferred from homology"/>
<name>A0ABS6YDX7_9BACT</name>
<evidence type="ECO:0000256" key="3">
    <source>
        <dbReference type="ARBA" id="ARBA00022729"/>
    </source>
</evidence>
<dbReference type="RefSeq" id="WP_219482022.1">
    <property type="nucleotide sequence ID" value="NZ_CAURBD010000004.1"/>
</dbReference>
<comment type="similarity">
    <text evidence="1">Belongs to the bacterial solute-binding protein 9 family.</text>
</comment>
<protein>
    <submittedName>
        <fullName evidence="4">Zinc ABC transporter substrate-binding protein</fullName>
    </submittedName>
</protein>
<organism evidence="4 5">
    <name type="scientific">Hoylesella nanceiensis</name>
    <dbReference type="NCBI Taxonomy" id="425941"/>
    <lineage>
        <taxon>Bacteria</taxon>
        <taxon>Pseudomonadati</taxon>
        <taxon>Bacteroidota</taxon>
        <taxon>Bacteroidia</taxon>
        <taxon>Bacteroidales</taxon>
        <taxon>Prevotellaceae</taxon>
        <taxon>Hoylesella</taxon>
    </lineage>
</organism>
<dbReference type="InterPro" id="IPR050492">
    <property type="entry name" value="Bact_metal-bind_prot9"/>
</dbReference>
<dbReference type="InterPro" id="IPR006127">
    <property type="entry name" value="ZnuA-like"/>
</dbReference>
<dbReference type="PANTHER" id="PTHR42953:SF3">
    <property type="entry name" value="HIGH-AFFINITY ZINC UPTAKE SYSTEM PROTEIN ZNUA"/>
    <property type="match status" value="1"/>
</dbReference>
<evidence type="ECO:0000256" key="2">
    <source>
        <dbReference type="ARBA" id="ARBA00022448"/>
    </source>
</evidence>
<gene>
    <name evidence="4" type="ORF">KZO38_08425</name>
</gene>